<name>A0A183JX30_9TREM</name>
<dbReference type="WBParaSite" id="SCUD_0000727501-mRNA-1">
    <property type="protein sequence ID" value="SCUD_0000727501-mRNA-1"/>
    <property type="gene ID" value="SCUD_0000727501"/>
</dbReference>
<dbReference type="AlphaFoldDB" id="A0A183JX30"/>
<reference evidence="4" key="1">
    <citation type="submission" date="2016-06" db="UniProtKB">
        <authorList>
            <consortium name="WormBaseParasite"/>
        </authorList>
    </citation>
    <scope>IDENTIFICATION</scope>
</reference>
<feature type="region of interest" description="Disordered" evidence="1">
    <location>
        <begin position="75"/>
        <end position="108"/>
    </location>
</feature>
<accession>A0A183JX30</accession>
<evidence type="ECO:0000313" key="4">
    <source>
        <dbReference type="WBParaSite" id="SCUD_0000727501-mRNA-1"/>
    </source>
</evidence>
<dbReference type="Proteomes" id="UP000279833">
    <property type="component" value="Unassembled WGS sequence"/>
</dbReference>
<keyword evidence="3" id="KW-1185">Reference proteome</keyword>
<proteinExistence type="predicted"/>
<sequence length="108" mass="12933">MRQEILGQKYCHHKEWISIKSLDKIQERKKKKTVINNSRTRKGNIKAQAEYIESKKQMKRSIRADKQLYVEELATTDDKAETEENIEQVHDNEKTDGEIWQTRETTQR</sequence>
<reference evidence="2 3" key="2">
    <citation type="submission" date="2018-11" db="EMBL/GenBank/DDBJ databases">
        <authorList>
            <consortium name="Pathogen Informatics"/>
        </authorList>
    </citation>
    <scope>NUCLEOTIDE SEQUENCE [LARGE SCALE GENOMIC DNA]</scope>
    <source>
        <strain evidence="2">Dakar</strain>
        <strain evidence="3">Dakar, Senegal</strain>
    </source>
</reference>
<gene>
    <name evidence="2" type="ORF">SCUD_LOCUS7275</name>
</gene>
<dbReference type="EMBL" id="UZAK01032295">
    <property type="protein sequence ID" value="VDP25626.1"/>
    <property type="molecule type" value="Genomic_DNA"/>
</dbReference>
<feature type="compositionally biased region" description="Basic and acidic residues" evidence="1">
    <location>
        <begin position="87"/>
        <end position="97"/>
    </location>
</feature>
<organism evidence="4">
    <name type="scientific">Schistosoma curassoni</name>
    <dbReference type="NCBI Taxonomy" id="6186"/>
    <lineage>
        <taxon>Eukaryota</taxon>
        <taxon>Metazoa</taxon>
        <taxon>Spiralia</taxon>
        <taxon>Lophotrochozoa</taxon>
        <taxon>Platyhelminthes</taxon>
        <taxon>Trematoda</taxon>
        <taxon>Digenea</taxon>
        <taxon>Strigeidida</taxon>
        <taxon>Schistosomatoidea</taxon>
        <taxon>Schistosomatidae</taxon>
        <taxon>Schistosoma</taxon>
    </lineage>
</organism>
<evidence type="ECO:0000256" key="1">
    <source>
        <dbReference type="SAM" id="MobiDB-lite"/>
    </source>
</evidence>
<evidence type="ECO:0000313" key="2">
    <source>
        <dbReference type="EMBL" id="VDP25626.1"/>
    </source>
</evidence>
<evidence type="ECO:0000313" key="3">
    <source>
        <dbReference type="Proteomes" id="UP000279833"/>
    </source>
</evidence>
<protein>
    <submittedName>
        <fullName evidence="2 4">Uncharacterized protein</fullName>
    </submittedName>
</protein>